<dbReference type="EMBL" id="JAQQKY010000008">
    <property type="protein sequence ID" value="MDC7691863.1"/>
    <property type="molecule type" value="Genomic_DNA"/>
</dbReference>
<reference evidence="1 2" key="1">
    <citation type="submission" date="2023-01" db="EMBL/GenBank/DDBJ databases">
        <title>Novel species of the genus Vogesella isolated from rivers.</title>
        <authorList>
            <person name="Lu H."/>
        </authorList>
    </citation>
    <scope>NUCLEOTIDE SEQUENCE [LARGE SCALE GENOMIC DNA]</scope>
    <source>
        <strain evidence="1 2">SH7W</strain>
    </source>
</reference>
<evidence type="ECO:0000313" key="2">
    <source>
        <dbReference type="Proteomes" id="UP001221566"/>
    </source>
</evidence>
<gene>
    <name evidence="1" type="ORF">PQU93_13900</name>
</gene>
<keyword evidence="2" id="KW-1185">Reference proteome</keyword>
<organism evidence="1 2">
    <name type="scientific">Vogesella indigofera</name>
    <name type="common">Pseudomonas indigofera</name>
    <dbReference type="NCBI Taxonomy" id="45465"/>
    <lineage>
        <taxon>Bacteria</taxon>
        <taxon>Pseudomonadati</taxon>
        <taxon>Pseudomonadota</taxon>
        <taxon>Betaproteobacteria</taxon>
        <taxon>Neisseriales</taxon>
        <taxon>Chromobacteriaceae</taxon>
        <taxon>Vogesella</taxon>
    </lineage>
</organism>
<name>A0ABT5I6Q7_VOGIN</name>
<accession>A0ABT5I6Q7</accession>
<proteinExistence type="predicted"/>
<dbReference type="Proteomes" id="UP001221566">
    <property type="component" value="Unassembled WGS sequence"/>
</dbReference>
<sequence>MAIPHEIKCSTIKDFWLALSPVGGVYDGYVLPVFRGQGDASWRLTPGALRENFHEIYSQPLLGKNQLSVEYFSLSVFNRFCNDAGLHMPAGIEQFHDPKDENDEGVFPPWEYWKDGA</sequence>
<evidence type="ECO:0000313" key="1">
    <source>
        <dbReference type="EMBL" id="MDC7691863.1"/>
    </source>
</evidence>
<protein>
    <submittedName>
        <fullName evidence="1">Uncharacterized protein</fullName>
    </submittedName>
</protein>
<comment type="caution">
    <text evidence="1">The sequence shown here is derived from an EMBL/GenBank/DDBJ whole genome shotgun (WGS) entry which is preliminary data.</text>
</comment>
<dbReference type="RefSeq" id="WP_272803695.1">
    <property type="nucleotide sequence ID" value="NZ_JAQQKY010000008.1"/>
</dbReference>